<proteinExistence type="predicted"/>
<protein>
    <recommendedName>
        <fullName evidence="3">Tetratricopeptide repeat protein</fullName>
    </recommendedName>
</protein>
<reference evidence="2" key="1">
    <citation type="submission" date="2024-06" db="EMBL/GenBank/DDBJ databases">
        <authorList>
            <consortium name="consrtm"/>
            <person name="Uemura M."/>
            <person name="Terahara T."/>
        </authorList>
    </citation>
    <scope>NUCLEOTIDE SEQUENCE</scope>
    <source>
        <strain evidence="2">KM77-8</strain>
    </source>
</reference>
<feature type="compositionally biased region" description="Low complexity" evidence="1">
    <location>
        <begin position="78"/>
        <end position="93"/>
    </location>
</feature>
<feature type="region of interest" description="Disordered" evidence="1">
    <location>
        <begin position="1"/>
        <end position="46"/>
    </location>
</feature>
<accession>A0AAT9HG42</accession>
<evidence type="ECO:0000256" key="1">
    <source>
        <dbReference type="SAM" id="MobiDB-lite"/>
    </source>
</evidence>
<feature type="region of interest" description="Disordered" evidence="1">
    <location>
        <begin position="78"/>
        <end position="111"/>
    </location>
</feature>
<evidence type="ECO:0000313" key="2">
    <source>
        <dbReference type="EMBL" id="BFO16285.1"/>
    </source>
</evidence>
<dbReference type="AlphaFoldDB" id="A0AAT9HG42"/>
<evidence type="ECO:0008006" key="3">
    <source>
        <dbReference type="Google" id="ProtNLM"/>
    </source>
</evidence>
<name>A0AAT9HG42_9ACTN</name>
<sequence>MAAAQRGPGHDGRTPVPARPRPWPDVRTQVFARPPADPRTPDEHLAAGNTAAALAGYDDGLAREPGDPHLLAGRLVARAAAGRGPGDSSPGPRRSADGEAGFRHPGRRGQG</sequence>
<dbReference type="EMBL" id="AP035768">
    <property type="protein sequence ID" value="BFO16285.1"/>
    <property type="molecule type" value="Genomic_DNA"/>
</dbReference>
<gene>
    <name evidence="2" type="ORF">SHKM778_26730</name>
</gene>
<reference evidence="2" key="2">
    <citation type="submission" date="2024-07" db="EMBL/GenBank/DDBJ databases">
        <title>Streptomyces haneummycinica sp. nov., a new antibiotic-producing actinobacterium isolated from marine sediment.</title>
        <authorList>
            <person name="Uemura M."/>
            <person name="Hamada M."/>
            <person name="Hirano S."/>
            <person name="Kobayashi K."/>
            <person name="Ohshiro T."/>
            <person name="Kobayashi T."/>
            <person name="Terahara T."/>
        </authorList>
    </citation>
    <scope>NUCLEOTIDE SEQUENCE</scope>
    <source>
        <strain evidence="2">KM77-8</strain>
    </source>
</reference>
<organism evidence="2">
    <name type="scientific">Streptomyces haneummycinicus</name>
    <dbReference type="NCBI Taxonomy" id="3074435"/>
    <lineage>
        <taxon>Bacteria</taxon>
        <taxon>Bacillati</taxon>
        <taxon>Actinomycetota</taxon>
        <taxon>Actinomycetes</taxon>
        <taxon>Kitasatosporales</taxon>
        <taxon>Streptomycetaceae</taxon>
        <taxon>Streptomyces</taxon>
    </lineage>
</organism>